<dbReference type="GeneID" id="9591650"/>
<evidence type="ECO:0000313" key="4">
    <source>
        <dbReference type="EMBL" id="EFI92976.1"/>
    </source>
</evidence>
<accession>D8QHR3</accession>
<evidence type="ECO:0000256" key="1">
    <source>
        <dbReference type="SAM" id="MobiDB-lite"/>
    </source>
</evidence>
<keyword evidence="2" id="KW-0812">Transmembrane</keyword>
<feature type="compositionally biased region" description="Pro residues" evidence="1">
    <location>
        <begin position="49"/>
        <end position="58"/>
    </location>
</feature>
<keyword evidence="3" id="KW-0732">Signal</keyword>
<dbReference type="InParanoid" id="D8QHR3"/>
<feature type="signal peptide" evidence="3">
    <location>
        <begin position="1"/>
        <end position="21"/>
    </location>
</feature>
<dbReference type="VEuPathDB" id="FungiDB:SCHCODRAFT_02554917"/>
<dbReference type="Proteomes" id="UP000007431">
    <property type="component" value="Unassembled WGS sequence"/>
</dbReference>
<dbReference type="RefSeq" id="XP_003027879.1">
    <property type="nucleotide sequence ID" value="XM_003027833.1"/>
</dbReference>
<evidence type="ECO:0000256" key="2">
    <source>
        <dbReference type="SAM" id="Phobius"/>
    </source>
</evidence>
<sequence length="557" mass="59501">MPQEAPVLLALLALSATRALAAPMDMQVGILHIGGGPDAPSDAPTSHPMDPPSSPPTRPTDVMLEPSSPPTIQDSPAKPDSSLNADTTSNEPCTDCADSIPVSMSMPAPQPEQSMPVMIQQNILATSYLPTVTQQYLPTPSADEPQVTDAYVEDIPNETYDTAPTQDFTESTTLAVLVAVDPTSTVLPTETFIPVSGLSSSATGLTHVSSTFVRIAPGIVTHSAEVSEPSAGAPHRPTHDSTTAVTEEPIPTRYILSGILSSLIGLVIVFYFCAVFRRHRTKRREADNFKHGTESVLSRTLSYDKTKASMRSSFSTDSLHEKDNTATWRPDAPASARVSSGAWLRPAHHFPSLSVTSLRASFVKRSSVFSGLWSASTAASGPPRTRPTVYDRVIDISKNVPGSKFSVTSSDFGDCEKRGLKSLGEIPRPDEAFCRTPPVGSPLLGGVGSPMLGGMGEGEFGGEVYGGMQGDPYRAVPQGSPRISQPGSPMISQAGSPMISHDDASRPWTLYAESMESSDEAYRYVVPEEPRRDSDLPVITFSDYAEQKQRPVSLIRG</sequence>
<dbReference type="AlphaFoldDB" id="D8QHR3"/>
<dbReference type="HOGENOM" id="CLU_489292_0_0_1"/>
<keyword evidence="2" id="KW-0472">Membrane</keyword>
<feature type="chain" id="PRO_5003120925" evidence="3">
    <location>
        <begin position="22"/>
        <end position="557"/>
    </location>
</feature>
<keyword evidence="5" id="KW-1185">Reference proteome</keyword>
<gene>
    <name evidence="4" type="ORF">SCHCODRAFT_113411</name>
</gene>
<reference evidence="4 5" key="1">
    <citation type="journal article" date="2010" name="Nat. Biotechnol.">
        <title>Genome sequence of the model mushroom Schizophyllum commune.</title>
        <authorList>
            <person name="Ohm R.A."/>
            <person name="de Jong J.F."/>
            <person name="Lugones L.G."/>
            <person name="Aerts A."/>
            <person name="Kothe E."/>
            <person name="Stajich J.E."/>
            <person name="de Vries R.P."/>
            <person name="Record E."/>
            <person name="Levasseur A."/>
            <person name="Baker S.E."/>
            <person name="Bartholomew K.A."/>
            <person name="Coutinho P.M."/>
            <person name="Erdmann S."/>
            <person name="Fowler T.J."/>
            <person name="Gathman A.C."/>
            <person name="Lombard V."/>
            <person name="Henrissat B."/>
            <person name="Knabe N."/>
            <person name="Kuees U."/>
            <person name="Lilly W.W."/>
            <person name="Lindquist E."/>
            <person name="Lucas S."/>
            <person name="Magnuson J.K."/>
            <person name="Piumi F."/>
            <person name="Raudaskoski M."/>
            <person name="Salamov A."/>
            <person name="Schmutz J."/>
            <person name="Schwarze F.W.M.R."/>
            <person name="vanKuyk P.A."/>
            <person name="Horton J.S."/>
            <person name="Grigoriev I.V."/>
            <person name="Woesten H.A.B."/>
        </authorList>
    </citation>
    <scope>NUCLEOTIDE SEQUENCE [LARGE SCALE GENOMIC DNA]</scope>
    <source>
        <strain evidence="5">H4-8 / FGSC 9210</strain>
    </source>
</reference>
<dbReference type="OrthoDB" id="10348793at2759"/>
<feature type="region of interest" description="Disordered" evidence="1">
    <location>
        <begin position="33"/>
        <end position="112"/>
    </location>
</feature>
<evidence type="ECO:0000313" key="5">
    <source>
        <dbReference type="Proteomes" id="UP000007431"/>
    </source>
</evidence>
<name>D8QHR3_SCHCM</name>
<feature type="transmembrane region" description="Helical" evidence="2">
    <location>
        <begin position="254"/>
        <end position="276"/>
    </location>
</feature>
<protein>
    <submittedName>
        <fullName evidence="4">Uncharacterized protein</fullName>
    </submittedName>
</protein>
<feature type="compositionally biased region" description="Polar residues" evidence="1">
    <location>
        <begin position="81"/>
        <end position="92"/>
    </location>
</feature>
<organism evidence="5">
    <name type="scientific">Schizophyllum commune (strain H4-8 / FGSC 9210)</name>
    <name type="common">Split gill fungus</name>
    <dbReference type="NCBI Taxonomy" id="578458"/>
    <lineage>
        <taxon>Eukaryota</taxon>
        <taxon>Fungi</taxon>
        <taxon>Dikarya</taxon>
        <taxon>Basidiomycota</taxon>
        <taxon>Agaricomycotina</taxon>
        <taxon>Agaricomycetes</taxon>
        <taxon>Agaricomycetidae</taxon>
        <taxon>Agaricales</taxon>
        <taxon>Schizophyllaceae</taxon>
        <taxon>Schizophyllum</taxon>
    </lineage>
</organism>
<feature type="non-terminal residue" evidence="4">
    <location>
        <position position="557"/>
    </location>
</feature>
<evidence type="ECO:0000256" key="3">
    <source>
        <dbReference type="SAM" id="SignalP"/>
    </source>
</evidence>
<dbReference type="KEGG" id="scm:SCHCO_02554917"/>
<keyword evidence="2" id="KW-1133">Transmembrane helix</keyword>
<dbReference type="EMBL" id="GL377312">
    <property type="protein sequence ID" value="EFI92976.1"/>
    <property type="molecule type" value="Genomic_DNA"/>
</dbReference>
<proteinExistence type="predicted"/>